<dbReference type="EMBL" id="VJMH01000113">
    <property type="protein sequence ID" value="KAF0718875.1"/>
    <property type="molecule type" value="Genomic_DNA"/>
</dbReference>
<dbReference type="EMBL" id="CAADRA010000113">
    <property type="protein sequence ID" value="VFT78639.1"/>
    <property type="molecule type" value="Genomic_DNA"/>
</dbReference>
<reference evidence="3 4" key="1">
    <citation type="submission" date="2019-03" db="EMBL/GenBank/DDBJ databases">
        <authorList>
            <person name="Gaulin E."/>
            <person name="Dumas B."/>
        </authorList>
    </citation>
    <scope>NUCLEOTIDE SEQUENCE [LARGE SCALE GENOMIC DNA]</scope>
    <source>
        <strain evidence="3">CBS 568.67</strain>
    </source>
</reference>
<evidence type="ECO:0000313" key="4">
    <source>
        <dbReference type="Proteomes" id="UP000332933"/>
    </source>
</evidence>
<evidence type="ECO:0000256" key="1">
    <source>
        <dbReference type="SAM" id="SignalP"/>
    </source>
</evidence>
<evidence type="ECO:0000313" key="2">
    <source>
        <dbReference type="EMBL" id="KAF0718875.1"/>
    </source>
</evidence>
<keyword evidence="1" id="KW-0732">Signal</keyword>
<dbReference type="AlphaFoldDB" id="A0A485K7T5"/>
<sequence>MVRVIATIALLAVVGLASADTCSPSDMTDFAQKAGPCIMAAAGNLIGSDAYIKACSSTACTDYLAALKKCTTPGSNLQVPPAICNPAMAAAIGGAVSSSSATVAPTTAAPKSNAVATAISGVVASVAVAAAWM</sequence>
<evidence type="ECO:0000313" key="3">
    <source>
        <dbReference type="EMBL" id="VFT78639.1"/>
    </source>
</evidence>
<gene>
    <name evidence="3" type="primary">Aste57867_1422</name>
    <name evidence="2" type="ORF">As57867_001421</name>
    <name evidence="3" type="ORF">ASTE57867_1422</name>
</gene>
<protein>
    <submittedName>
        <fullName evidence="3">Aste57867_1422 protein</fullName>
    </submittedName>
</protein>
<keyword evidence="4" id="KW-1185">Reference proteome</keyword>
<accession>A0A485K7T5</accession>
<feature type="signal peptide" evidence="1">
    <location>
        <begin position="1"/>
        <end position="19"/>
    </location>
</feature>
<name>A0A485K7T5_9STRA</name>
<proteinExistence type="predicted"/>
<dbReference type="Proteomes" id="UP000332933">
    <property type="component" value="Unassembled WGS sequence"/>
</dbReference>
<organism evidence="3 4">
    <name type="scientific">Aphanomyces stellatus</name>
    <dbReference type="NCBI Taxonomy" id="120398"/>
    <lineage>
        <taxon>Eukaryota</taxon>
        <taxon>Sar</taxon>
        <taxon>Stramenopiles</taxon>
        <taxon>Oomycota</taxon>
        <taxon>Saprolegniomycetes</taxon>
        <taxon>Saprolegniales</taxon>
        <taxon>Verrucalvaceae</taxon>
        <taxon>Aphanomyces</taxon>
    </lineage>
</organism>
<reference evidence="2" key="2">
    <citation type="submission" date="2019-06" db="EMBL/GenBank/DDBJ databases">
        <title>Genomics analysis of Aphanomyces spp. identifies a new class of oomycete effector associated with host adaptation.</title>
        <authorList>
            <person name="Gaulin E."/>
        </authorList>
    </citation>
    <scope>NUCLEOTIDE SEQUENCE</scope>
    <source>
        <strain evidence="2">CBS 578.67</strain>
    </source>
</reference>
<feature type="chain" id="PRO_5036115905" evidence="1">
    <location>
        <begin position="20"/>
        <end position="133"/>
    </location>
</feature>